<dbReference type="Proteomes" id="UP000825935">
    <property type="component" value="Chromosome 30"/>
</dbReference>
<sequence>MHRSPYTCTSDISSNLLAPLRLGRFHLSHRVVLAPVTRCRAINYVPQPAHCEFYAERATEGGLLITEAVAVSQAGIGFPHSPGIWSDEQVEAWRKVVKSVHKKGGIIFCQLWHVGRASHTYYQPEGCIPVSSTARRLPKNCLIRLPEGEMAEYSQPRSLSTEEIPLIIEEFRVAASNARRAGFDGVEIHGGHGYLVDQFFKDGINDRTDVYGGSIENRCRFALEVIHAVASQMGEERTAIRISPVIDHLGAVDSNPDALFFHLISELNRKRLAYVHMTEPRFNNKGVDGLIDTTENCSKFREAYDGLLMLSGGFTRESGMEAIRSGAADMVSYGRLFISNPDLPLRFAIEANLNAYDRSTFYTHDQYVGYLDYPKLKSEEIRQGWSKQTQKKKVRSGIPHHPKLNIQPLSSTMCGRMLASPLAMRASPHSHVASPQTPLLVCSPSNP</sequence>
<keyword evidence="5" id="KW-0521">NADP</keyword>
<evidence type="ECO:0000256" key="6">
    <source>
        <dbReference type="ARBA" id="ARBA00023002"/>
    </source>
</evidence>
<evidence type="ECO:0000313" key="8">
    <source>
        <dbReference type="EMBL" id="KAH7290224.1"/>
    </source>
</evidence>
<comment type="similarity">
    <text evidence="2">Belongs to the NADH:flavin oxidoreductase/NADH oxidase family.</text>
</comment>
<keyword evidence="9" id="KW-1185">Reference proteome</keyword>
<organism evidence="8 9">
    <name type="scientific">Ceratopteris richardii</name>
    <name type="common">Triangle waterfern</name>
    <dbReference type="NCBI Taxonomy" id="49495"/>
    <lineage>
        <taxon>Eukaryota</taxon>
        <taxon>Viridiplantae</taxon>
        <taxon>Streptophyta</taxon>
        <taxon>Embryophyta</taxon>
        <taxon>Tracheophyta</taxon>
        <taxon>Polypodiopsida</taxon>
        <taxon>Polypodiidae</taxon>
        <taxon>Polypodiales</taxon>
        <taxon>Pteridineae</taxon>
        <taxon>Pteridaceae</taxon>
        <taxon>Parkerioideae</taxon>
        <taxon>Ceratopteris</taxon>
    </lineage>
</organism>
<dbReference type="OrthoDB" id="1663137at2759"/>
<reference evidence="8" key="1">
    <citation type="submission" date="2021-08" db="EMBL/GenBank/DDBJ databases">
        <title>WGS assembly of Ceratopteris richardii.</title>
        <authorList>
            <person name="Marchant D.B."/>
            <person name="Chen G."/>
            <person name="Jenkins J."/>
            <person name="Shu S."/>
            <person name="Leebens-Mack J."/>
            <person name="Grimwood J."/>
            <person name="Schmutz J."/>
            <person name="Soltis P."/>
            <person name="Soltis D."/>
            <person name="Chen Z.-H."/>
        </authorList>
    </citation>
    <scope>NUCLEOTIDE SEQUENCE</scope>
    <source>
        <strain evidence="8">Whitten #5841</strain>
        <tissue evidence="8">Leaf</tissue>
    </source>
</reference>
<dbReference type="GO" id="GO:0016628">
    <property type="term" value="F:oxidoreductase activity, acting on the CH-CH group of donors, NAD or NADP as acceptor"/>
    <property type="evidence" value="ECO:0007669"/>
    <property type="project" value="UniProtKB-ARBA"/>
</dbReference>
<dbReference type="OMA" id="HMIECRS"/>
<gene>
    <name evidence="8" type="ORF">KP509_30G037200</name>
</gene>
<evidence type="ECO:0000256" key="5">
    <source>
        <dbReference type="ARBA" id="ARBA00022857"/>
    </source>
</evidence>
<evidence type="ECO:0000256" key="4">
    <source>
        <dbReference type="ARBA" id="ARBA00022643"/>
    </source>
</evidence>
<comment type="cofactor">
    <cofactor evidence="1">
        <name>FMN</name>
        <dbReference type="ChEBI" id="CHEBI:58210"/>
    </cofactor>
</comment>
<dbReference type="PANTHER" id="PTHR22893">
    <property type="entry name" value="NADH OXIDOREDUCTASE-RELATED"/>
    <property type="match status" value="1"/>
</dbReference>
<accession>A0A8T2R365</accession>
<protein>
    <recommendedName>
        <fullName evidence="7">NADH:flavin oxidoreductase/NADH oxidase N-terminal domain-containing protein</fullName>
    </recommendedName>
</protein>
<dbReference type="Pfam" id="PF00724">
    <property type="entry name" value="Oxidored_FMN"/>
    <property type="match status" value="1"/>
</dbReference>
<feature type="domain" description="NADH:flavin oxidoreductase/NADH oxidase N-terminal" evidence="7">
    <location>
        <begin position="16"/>
        <end position="349"/>
    </location>
</feature>
<dbReference type="InterPro" id="IPR013785">
    <property type="entry name" value="Aldolase_TIM"/>
</dbReference>
<evidence type="ECO:0000256" key="1">
    <source>
        <dbReference type="ARBA" id="ARBA00001917"/>
    </source>
</evidence>
<evidence type="ECO:0000259" key="7">
    <source>
        <dbReference type="Pfam" id="PF00724"/>
    </source>
</evidence>
<proteinExistence type="inferred from homology"/>
<evidence type="ECO:0000256" key="2">
    <source>
        <dbReference type="ARBA" id="ARBA00005979"/>
    </source>
</evidence>
<keyword evidence="6" id="KW-0560">Oxidoreductase</keyword>
<dbReference type="InterPro" id="IPR045247">
    <property type="entry name" value="Oye-like"/>
</dbReference>
<dbReference type="Gene3D" id="3.20.20.70">
    <property type="entry name" value="Aldolase class I"/>
    <property type="match status" value="1"/>
</dbReference>
<dbReference type="FunFam" id="3.20.20.70:FF:000059">
    <property type="entry name" value="N-ethylmaleimide reductase, FMN-linked"/>
    <property type="match status" value="1"/>
</dbReference>
<dbReference type="PANTHER" id="PTHR22893:SF112">
    <property type="entry name" value="12-OXOPHYTODIENOATE REDUCTASE 3"/>
    <property type="match status" value="1"/>
</dbReference>
<dbReference type="SUPFAM" id="SSF51395">
    <property type="entry name" value="FMN-linked oxidoreductases"/>
    <property type="match status" value="1"/>
</dbReference>
<name>A0A8T2R365_CERRI</name>
<evidence type="ECO:0000313" key="9">
    <source>
        <dbReference type="Proteomes" id="UP000825935"/>
    </source>
</evidence>
<keyword evidence="4" id="KW-0288">FMN</keyword>
<comment type="caution">
    <text evidence="8">The sequence shown here is derived from an EMBL/GenBank/DDBJ whole genome shotgun (WGS) entry which is preliminary data.</text>
</comment>
<dbReference type="EMBL" id="CM035435">
    <property type="protein sequence ID" value="KAH7290224.1"/>
    <property type="molecule type" value="Genomic_DNA"/>
</dbReference>
<dbReference type="GO" id="GO:0010181">
    <property type="term" value="F:FMN binding"/>
    <property type="evidence" value="ECO:0007669"/>
    <property type="project" value="InterPro"/>
</dbReference>
<dbReference type="AlphaFoldDB" id="A0A8T2R365"/>
<evidence type="ECO:0000256" key="3">
    <source>
        <dbReference type="ARBA" id="ARBA00022630"/>
    </source>
</evidence>
<dbReference type="CDD" id="cd02933">
    <property type="entry name" value="OYE_like_FMN"/>
    <property type="match status" value="1"/>
</dbReference>
<keyword evidence="3" id="KW-0285">Flavoprotein</keyword>
<dbReference type="InterPro" id="IPR001155">
    <property type="entry name" value="OxRdtase_FMN_N"/>
</dbReference>
<dbReference type="GO" id="GO:0005829">
    <property type="term" value="C:cytosol"/>
    <property type="evidence" value="ECO:0007669"/>
    <property type="project" value="UniProtKB-ARBA"/>
</dbReference>